<dbReference type="InParanoid" id="A0A7N2QYS4"/>
<name>A0A7N2QYS4_QUELO</name>
<proteinExistence type="predicted"/>
<dbReference type="AlphaFoldDB" id="A0A7N2QYS4"/>
<keyword evidence="2" id="KW-1185">Reference proteome</keyword>
<reference evidence="1" key="2">
    <citation type="submission" date="2021-01" db="UniProtKB">
        <authorList>
            <consortium name="EnsemblPlants"/>
        </authorList>
    </citation>
    <scope>IDENTIFICATION</scope>
</reference>
<organism evidence="1 2">
    <name type="scientific">Quercus lobata</name>
    <name type="common">Valley oak</name>
    <dbReference type="NCBI Taxonomy" id="97700"/>
    <lineage>
        <taxon>Eukaryota</taxon>
        <taxon>Viridiplantae</taxon>
        <taxon>Streptophyta</taxon>
        <taxon>Embryophyta</taxon>
        <taxon>Tracheophyta</taxon>
        <taxon>Spermatophyta</taxon>
        <taxon>Magnoliopsida</taxon>
        <taxon>eudicotyledons</taxon>
        <taxon>Gunneridae</taxon>
        <taxon>Pentapetalae</taxon>
        <taxon>rosids</taxon>
        <taxon>fabids</taxon>
        <taxon>Fagales</taxon>
        <taxon>Fagaceae</taxon>
        <taxon>Quercus</taxon>
    </lineage>
</organism>
<evidence type="ECO:0000313" key="2">
    <source>
        <dbReference type="Proteomes" id="UP000594261"/>
    </source>
</evidence>
<accession>A0A7N2QYS4</accession>
<dbReference type="Proteomes" id="UP000594261">
    <property type="component" value="Chromosome 2"/>
</dbReference>
<dbReference type="Gramene" id="QL02p026451:mrna">
    <property type="protein sequence ID" value="QL02p026451:mrna"/>
    <property type="gene ID" value="QL02p026451"/>
</dbReference>
<evidence type="ECO:0000313" key="1">
    <source>
        <dbReference type="EnsemblPlants" id="QL02p026451:mrna"/>
    </source>
</evidence>
<protein>
    <submittedName>
        <fullName evidence="1">Uncharacterized protein</fullName>
    </submittedName>
</protein>
<sequence>MLLMLFADCEDGLSRLPLVKIQHCFREANKRAYALDEELYLGQDFAVFLVPTFDVSMLLSLDSAGVVYNWCFGRNIFAEMITFLLLCQGIVYAASKNAVLY</sequence>
<dbReference type="EnsemblPlants" id="QL02p026451:mrna">
    <property type="protein sequence ID" value="QL02p026451:mrna"/>
    <property type="gene ID" value="QL02p026451"/>
</dbReference>
<reference evidence="2" key="1">
    <citation type="journal article" date="2016" name="G3 (Bethesda)">
        <title>First Draft Assembly and Annotation of the Genome of a California Endemic Oak Quercus lobata Nee (Fagaceae).</title>
        <authorList>
            <person name="Sork V.L."/>
            <person name="Fitz-Gibbon S.T."/>
            <person name="Puiu D."/>
            <person name="Crepeau M."/>
            <person name="Gugger P.F."/>
            <person name="Sherman R."/>
            <person name="Stevens K."/>
            <person name="Langley C.H."/>
            <person name="Pellegrini M."/>
            <person name="Salzberg S.L."/>
        </authorList>
    </citation>
    <scope>NUCLEOTIDE SEQUENCE [LARGE SCALE GENOMIC DNA]</scope>
    <source>
        <strain evidence="2">cv. SW786</strain>
    </source>
</reference>